<evidence type="ECO:0000256" key="7">
    <source>
        <dbReference type="ARBA" id="ARBA00023004"/>
    </source>
</evidence>
<dbReference type="InterPro" id="IPR018527">
    <property type="entry name" value="Rubredoxin_Fe_BS"/>
</dbReference>
<evidence type="ECO:0000259" key="10">
    <source>
        <dbReference type="PROSITE" id="PS50903"/>
    </source>
</evidence>
<sequence>MAQYRKFICSACGYVYDEELGDPDSGIDPGTRWEDVPDDWVCPECGVDKSYFDLME</sequence>
<dbReference type="GO" id="GO:0009055">
    <property type="term" value="F:electron transfer activity"/>
    <property type="evidence" value="ECO:0007669"/>
    <property type="project" value="InterPro"/>
</dbReference>
<keyword evidence="7 8" id="KW-0408">Iron</keyword>
<evidence type="ECO:0000256" key="5">
    <source>
        <dbReference type="ARBA" id="ARBA00022723"/>
    </source>
</evidence>
<dbReference type="InterPro" id="IPR024934">
    <property type="entry name" value="Rubredoxin-like_dom"/>
</dbReference>
<feature type="binding site" evidence="9">
    <location>
        <position position="45"/>
    </location>
    <ligand>
        <name>Fe cation</name>
        <dbReference type="ChEBI" id="CHEBI:24875"/>
    </ligand>
</feature>
<comment type="function">
    <text evidence="1">Involved in the hydrocarbon hydroxylating system, which transfers electrons from NADH to rubredoxin reductase and then through rubredoxin to alkane 1 monooxygenase.</text>
</comment>
<evidence type="ECO:0000256" key="2">
    <source>
        <dbReference type="ARBA" id="ARBA00004933"/>
    </source>
</evidence>
<evidence type="ECO:0000256" key="1">
    <source>
        <dbReference type="ARBA" id="ARBA00002792"/>
    </source>
</evidence>
<dbReference type="InterPro" id="IPR024935">
    <property type="entry name" value="Rubredoxin_dom"/>
</dbReference>
<dbReference type="AlphaFoldDB" id="A0A250KYZ3"/>
<feature type="binding site" evidence="9">
    <location>
        <position position="12"/>
    </location>
    <ligand>
        <name>Fe cation</name>
        <dbReference type="ChEBI" id="CHEBI:24875"/>
    </ligand>
</feature>
<gene>
    <name evidence="11" type="ORF">sS8_4791</name>
</gene>
<evidence type="ECO:0000256" key="4">
    <source>
        <dbReference type="ARBA" id="ARBA00022448"/>
    </source>
</evidence>
<evidence type="ECO:0000313" key="12">
    <source>
        <dbReference type="Proteomes" id="UP000266313"/>
    </source>
</evidence>
<comment type="pathway">
    <text evidence="2">Hydrocarbon metabolism; alkane degradation.</text>
</comment>
<feature type="binding site" evidence="9">
    <location>
        <position position="42"/>
    </location>
    <ligand>
        <name>Fe cation</name>
        <dbReference type="ChEBI" id="CHEBI:24875"/>
    </ligand>
</feature>
<keyword evidence="6 8" id="KW-0249">Electron transport</keyword>
<name>A0A250KYZ3_9GAMM</name>
<dbReference type="GO" id="GO:0043448">
    <property type="term" value="P:alkane catabolic process"/>
    <property type="evidence" value="ECO:0007669"/>
    <property type="project" value="TreeGrafter"/>
</dbReference>
<dbReference type="GO" id="GO:0005506">
    <property type="term" value="F:iron ion binding"/>
    <property type="evidence" value="ECO:0007669"/>
    <property type="project" value="InterPro"/>
</dbReference>
<keyword evidence="12" id="KW-1185">Reference proteome</keyword>
<comment type="similarity">
    <text evidence="3 8">Belongs to the rubredoxin family.</text>
</comment>
<dbReference type="SUPFAM" id="SSF57802">
    <property type="entry name" value="Rubredoxin-like"/>
    <property type="match status" value="1"/>
</dbReference>
<dbReference type="Proteomes" id="UP000266313">
    <property type="component" value="Chromosome"/>
</dbReference>
<dbReference type="InterPro" id="IPR024922">
    <property type="entry name" value="Rubredoxin"/>
</dbReference>
<evidence type="ECO:0000256" key="6">
    <source>
        <dbReference type="ARBA" id="ARBA00022982"/>
    </source>
</evidence>
<dbReference type="KEGG" id="mmai:sS8_4791"/>
<keyword evidence="5 8" id="KW-0479">Metal-binding</keyword>
<keyword evidence="4 8" id="KW-0813">Transport</keyword>
<feature type="domain" description="Rubredoxin-like" evidence="10">
    <location>
        <begin position="4"/>
        <end position="55"/>
    </location>
</feature>
<accession>A0A250KYZ3</accession>
<dbReference type="PANTHER" id="PTHR47627:SF1">
    <property type="entry name" value="RUBREDOXIN-1-RELATED"/>
    <property type="match status" value="1"/>
</dbReference>
<evidence type="ECO:0000313" key="11">
    <source>
        <dbReference type="EMBL" id="BBA36714.1"/>
    </source>
</evidence>
<comment type="cofactor">
    <cofactor evidence="8 9">
        <name>Fe(3+)</name>
        <dbReference type="ChEBI" id="CHEBI:29034"/>
    </cofactor>
    <text evidence="8 9">Binds 1 Fe(3+) ion per subunit.</text>
</comment>
<evidence type="ECO:0000256" key="3">
    <source>
        <dbReference type="ARBA" id="ARBA00005337"/>
    </source>
</evidence>
<dbReference type="PROSITE" id="PS00202">
    <property type="entry name" value="RUBREDOXIN"/>
    <property type="match status" value="1"/>
</dbReference>
<evidence type="ECO:0000256" key="9">
    <source>
        <dbReference type="PIRSR" id="PIRSR000071-1"/>
    </source>
</evidence>
<proteinExistence type="inferred from homology"/>
<dbReference type="EMBL" id="AP017928">
    <property type="protein sequence ID" value="BBA36714.1"/>
    <property type="molecule type" value="Genomic_DNA"/>
</dbReference>
<dbReference type="CDD" id="cd00730">
    <property type="entry name" value="rubredoxin"/>
    <property type="match status" value="1"/>
</dbReference>
<dbReference type="InterPro" id="IPR050526">
    <property type="entry name" value="Rubredoxin_ET"/>
</dbReference>
<dbReference type="PIRSF" id="PIRSF000071">
    <property type="entry name" value="Rubredoxin"/>
    <property type="match status" value="1"/>
</dbReference>
<dbReference type="RefSeq" id="WP_119631839.1">
    <property type="nucleotide sequence ID" value="NZ_AP017928.1"/>
</dbReference>
<reference evidence="11 12" key="1">
    <citation type="submission" date="2016-12" db="EMBL/GenBank/DDBJ databases">
        <title>Genome sequencing of Methylocaldum marinum.</title>
        <authorList>
            <person name="Takeuchi M."/>
            <person name="Kamagata Y."/>
            <person name="Hiraoka S."/>
            <person name="Oshima K."/>
            <person name="Hattori M."/>
            <person name="Iwasaki W."/>
        </authorList>
    </citation>
    <scope>NUCLEOTIDE SEQUENCE [LARGE SCALE GENOMIC DNA]</scope>
    <source>
        <strain evidence="11 12">S8</strain>
    </source>
</reference>
<dbReference type="OrthoDB" id="9800607at2"/>
<feature type="binding site" evidence="9">
    <location>
        <position position="9"/>
    </location>
    <ligand>
        <name>Fe cation</name>
        <dbReference type="ChEBI" id="CHEBI:24875"/>
    </ligand>
</feature>
<dbReference type="PRINTS" id="PR00163">
    <property type="entry name" value="RUBREDOXIN"/>
</dbReference>
<organism evidence="11 12">
    <name type="scientific">Methylocaldum marinum</name>
    <dbReference type="NCBI Taxonomy" id="1432792"/>
    <lineage>
        <taxon>Bacteria</taxon>
        <taxon>Pseudomonadati</taxon>
        <taxon>Pseudomonadota</taxon>
        <taxon>Gammaproteobacteria</taxon>
        <taxon>Methylococcales</taxon>
        <taxon>Methylococcaceae</taxon>
        <taxon>Methylocaldum</taxon>
    </lineage>
</organism>
<dbReference type="PANTHER" id="PTHR47627">
    <property type="entry name" value="RUBREDOXIN"/>
    <property type="match status" value="1"/>
</dbReference>
<evidence type="ECO:0000256" key="8">
    <source>
        <dbReference type="PIRNR" id="PIRNR000071"/>
    </source>
</evidence>
<dbReference type="PROSITE" id="PS50903">
    <property type="entry name" value="RUBREDOXIN_LIKE"/>
    <property type="match status" value="1"/>
</dbReference>
<protein>
    <recommendedName>
        <fullName evidence="8">Rubredoxin</fullName>
    </recommendedName>
</protein>
<dbReference type="FunFam" id="2.20.28.10:FF:000001">
    <property type="entry name" value="Rubredoxin"/>
    <property type="match status" value="1"/>
</dbReference>
<dbReference type="Pfam" id="PF00301">
    <property type="entry name" value="Rubredoxin"/>
    <property type="match status" value="1"/>
</dbReference>
<dbReference type="Gene3D" id="2.20.28.10">
    <property type="match status" value="1"/>
</dbReference>